<feature type="domain" description="Nudix hydrolase" evidence="3">
    <location>
        <begin position="23"/>
        <end position="159"/>
    </location>
</feature>
<dbReference type="GO" id="GO:0005829">
    <property type="term" value="C:cytosol"/>
    <property type="evidence" value="ECO:0007669"/>
    <property type="project" value="TreeGrafter"/>
</dbReference>
<dbReference type="PRINTS" id="PR00502">
    <property type="entry name" value="NUDIXFAMILY"/>
</dbReference>
<accession>J3PJD5</accession>
<dbReference type="OrthoDB" id="447842at2759"/>
<evidence type="ECO:0000259" key="3">
    <source>
        <dbReference type="PROSITE" id="PS51462"/>
    </source>
</evidence>
<reference evidence="6" key="1">
    <citation type="submission" date="2010-07" db="EMBL/GenBank/DDBJ databases">
        <title>The genome sequence of Gaeumannomyces graminis var. tritici strain R3-111a-1.</title>
        <authorList>
            <consortium name="The Broad Institute Genome Sequencing Platform"/>
            <person name="Ma L.-J."/>
            <person name="Dead R."/>
            <person name="Young S."/>
            <person name="Zeng Q."/>
            <person name="Koehrsen M."/>
            <person name="Alvarado L."/>
            <person name="Berlin A."/>
            <person name="Chapman S.B."/>
            <person name="Chen Z."/>
            <person name="Freedman E."/>
            <person name="Gellesch M."/>
            <person name="Goldberg J."/>
            <person name="Griggs A."/>
            <person name="Gujja S."/>
            <person name="Heilman E.R."/>
            <person name="Heiman D."/>
            <person name="Hepburn T."/>
            <person name="Howarth C."/>
            <person name="Jen D."/>
            <person name="Larson L."/>
            <person name="Mehta T."/>
            <person name="Neiman D."/>
            <person name="Pearson M."/>
            <person name="Roberts A."/>
            <person name="Saif S."/>
            <person name="Shea T."/>
            <person name="Shenoy N."/>
            <person name="Sisk P."/>
            <person name="Stolte C."/>
            <person name="Sykes S."/>
            <person name="Walk T."/>
            <person name="White J."/>
            <person name="Yandava C."/>
            <person name="Haas B."/>
            <person name="Nusbaum C."/>
            <person name="Birren B."/>
        </authorList>
    </citation>
    <scope>NUCLEOTIDE SEQUENCE [LARGE SCALE GENOMIC DNA]</scope>
    <source>
        <strain evidence="6">R3-111a-1</strain>
    </source>
</reference>
<dbReference type="SUPFAM" id="SSF55811">
    <property type="entry name" value="Nudix"/>
    <property type="match status" value="1"/>
</dbReference>
<sequence length="171" mass="18972">MTIHPARLFSNKHNTMSSDTINRPRVGVAAVIARPDGSVILGRRKGSHGSGQWAFPGGHLEFGESIVACAERETLEETGLHVKGVKIAGVTNSVFTDTQLHYVTLFVQCEPCDPSQELQPQVMEPDKCEGWTWKSWADIKRMADEDVEAERLFLPIINLVHEHPNFGQGNL</sequence>
<dbReference type="InterPro" id="IPR015797">
    <property type="entry name" value="NUDIX_hydrolase-like_dom_sf"/>
</dbReference>
<dbReference type="EnsemblFungi" id="EJT68813">
    <property type="protein sequence ID" value="EJT68813"/>
    <property type="gene ID" value="GGTG_13614"/>
</dbReference>
<keyword evidence="6" id="KW-1185">Reference proteome</keyword>
<evidence type="ECO:0000313" key="5">
    <source>
        <dbReference type="EnsemblFungi" id="EJT68813"/>
    </source>
</evidence>
<evidence type="ECO:0000256" key="2">
    <source>
        <dbReference type="RuleBase" id="RU003476"/>
    </source>
</evidence>
<dbReference type="PROSITE" id="PS51462">
    <property type="entry name" value="NUDIX"/>
    <property type="match status" value="1"/>
</dbReference>
<dbReference type="InterPro" id="IPR020084">
    <property type="entry name" value="NUDIX_hydrolase_CS"/>
</dbReference>
<dbReference type="InterPro" id="IPR020476">
    <property type="entry name" value="Nudix_hydrolase"/>
</dbReference>
<evidence type="ECO:0000313" key="4">
    <source>
        <dbReference type="EMBL" id="EJT68813.1"/>
    </source>
</evidence>
<dbReference type="PROSITE" id="PS00893">
    <property type="entry name" value="NUDIX_BOX"/>
    <property type="match status" value="1"/>
</dbReference>
<dbReference type="PANTHER" id="PTHR16099:SF5">
    <property type="entry name" value="NUCLEOTIDE TRIPHOSPHATE DIPHOSPHATASE NUDT15"/>
    <property type="match status" value="1"/>
</dbReference>
<reference evidence="5" key="4">
    <citation type="journal article" date="2015" name="G3 (Bethesda)">
        <title>Genome sequences of three phytopathogenic species of the Magnaporthaceae family of fungi.</title>
        <authorList>
            <person name="Okagaki L.H."/>
            <person name="Nunes C.C."/>
            <person name="Sailsbery J."/>
            <person name="Clay B."/>
            <person name="Brown D."/>
            <person name="John T."/>
            <person name="Oh Y."/>
            <person name="Young N."/>
            <person name="Fitzgerald M."/>
            <person name="Haas B.J."/>
            <person name="Zeng Q."/>
            <person name="Young S."/>
            <person name="Adiconis X."/>
            <person name="Fan L."/>
            <person name="Levin J.Z."/>
            <person name="Mitchell T.K."/>
            <person name="Okubara P.A."/>
            <person name="Farman M.L."/>
            <person name="Kohn L.M."/>
            <person name="Birren B."/>
            <person name="Ma L.-J."/>
            <person name="Dean R.A."/>
        </authorList>
    </citation>
    <scope>NUCLEOTIDE SEQUENCE</scope>
    <source>
        <strain evidence="5">R3-111a-1</strain>
    </source>
</reference>
<dbReference type="GeneID" id="20354072"/>
<organism evidence="4">
    <name type="scientific">Gaeumannomyces tritici (strain R3-111a-1)</name>
    <name type="common">Wheat and barley take-all root rot fungus</name>
    <name type="synonym">Gaeumannomyces graminis var. tritici</name>
    <dbReference type="NCBI Taxonomy" id="644352"/>
    <lineage>
        <taxon>Eukaryota</taxon>
        <taxon>Fungi</taxon>
        <taxon>Dikarya</taxon>
        <taxon>Ascomycota</taxon>
        <taxon>Pezizomycotina</taxon>
        <taxon>Sordariomycetes</taxon>
        <taxon>Sordariomycetidae</taxon>
        <taxon>Magnaporthales</taxon>
        <taxon>Magnaporthaceae</taxon>
        <taxon>Gaeumannomyces</taxon>
    </lineage>
</organism>
<evidence type="ECO:0000256" key="1">
    <source>
        <dbReference type="ARBA" id="ARBA00022801"/>
    </source>
</evidence>
<dbReference type="STRING" id="644352.J3PJD5"/>
<dbReference type="EMBL" id="GL385416">
    <property type="protein sequence ID" value="EJT68813.1"/>
    <property type="molecule type" value="Genomic_DNA"/>
</dbReference>
<gene>
    <name evidence="5" type="primary">20354072</name>
    <name evidence="4" type="ORF">GGTG_13614</name>
</gene>
<protein>
    <recommendedName>
        <fullName evidence="3">Nudix hydrolase domain-containing protein</fullName>
    </recommendedName>
</protein>
<dbReference type="Proteomes" id="UP000006039">
    <property type="component" value="Unassembled WGS sequence"/>
</dbReference>
<comment type="similarity">
    <text evidence="2">Belongs to the Nudix hydrolase family.</text>
</comment>
<proteinExistence type="inferred from homology"/>
<dbReference type="AlphaFoldDB" id="J3PJD5"/>
<name>J3PJD5_GAET3</name>
<evidence type="ECO:0000313" key="6">
    <source>
        <dbReference type="Proteomes" id="UP000006039"/>
    </source>
</evidence>
<reference evidence="4" key="3">
    <citation type="submission" date="2010-09" db="EMBL/GenBank/DDBJ databases">
        <title>Annotation of Gaeumannomyces graminis var. tritici R3-111a-1.</title>
        <authorList>
            <consortium name="The Broad Institute Genome Sequencing Platform"/>
            <person name="Ma L.-J."/>
            <person name="Dead R."/>
            <person name="Young S.K."/>
            <person name="Zeng Q."/>
            <person name="Gargeya S."/>
            <person name="Fitzgerald M."/>
            <person name="Haas B."/>
            <person name="Abouelleil A."/>
            <person name="Alvarado L."/>
            <person name="Arachchi H.M."/>
            <person name="Berlin A."/>
            <person name="Brown A."/>
            <person name="Chapman S.B."/>
            <person name="Chen Z."/>
            <person name="Dunbar C."/>
            <person name="Freedman E."/>
            <person name="Gearin G."/>
            <person name="Gellesch M."/>
            <person name="Goldberg J."/>
            <person name="Griggs A."/>
            <person name="Gujja S."/>
            <person name="Heiman D."/>
            <person name="Howarth C."/>
            <person name="Larson L."/>
            <person name="Lui A."/>
            <person name="MacDonald P.J.P."/>
            <person name="Mehta T."/>
            <person name="Montmayeur A."/>
            <person name="Murphy C."/>
            <person name="Neiman D."/>
            <person name="Pearson M."/>
            <person name="Priest M."/>
            <person name="Roberts A."/>
            <person name="Saif S."/>
            <person name="Shea T."/>
            <person name="Shenoy N."/>
            <person name="Sisk P."/>
            <person name="Stolte C."/>
            <person name="Sykes S."/>
            <person name="Yandava C."/>
            <person name="Wortman J."/>
            <person name="Nusbaum C."/>
            <person name="Birren B."/>
        </authorList>
    </citation>
    <scope>NUCLEOTIDE SEQUENCE</scope>
    <source>
        <strain evidence="4">R3-111a-1</strain>
    </source>
</reference>
<reference evidence="4" key="2">
    <citation type="submission" date="2010-07" db="EMBL/GenBank/DDBJ databases">
        <authorList>
            <consortium name="The Broad Institute Genome Sequencing Platform"/>
            <consortium name="Broad Institute Genome Sequencing Center for Infectious Disease"/>
            <person name="Ma L.-J."/>
            <person name="Dead R."/>
            <person name="Young S."/>
            <person name="Zeng Q."/>
            <person name="Koehrsen M."/>
            <person name="Alvarado L."/>
            <person name="Berlin A."/>
            <person name="Chapman S.B."/>
            <person name="Chen Z."/>
            <person name="Freedman E."/>
            <person name="Gellesch M."/>
            <person name="Goldberg J."/>
            <person name="Griggs A."/>
            <person name="Gujja S."/>
            <person name="Heilman E.R."/>
            <person name="Heiman D."/>
            <person name="Hepburn T."/>
            <person name="Howarth C."/>
            <person name="Jen D."/>
            <person name="Larson L."/>
            <person name="Mehta T."/>
            <person name="Neiman D."/>
            <person name="Pearson M."/>
            <person name="Roberts A."/>
            <person name="Saif S."/>
            <person name="Shea T."/>
            <person name="Shenoy N."/>
            <person name="Sisk P."/>
            <person name="Stolte C."/>
            <person name="Sykes S."/>
            <person name="Walk T."/>
            <person name="White J."/>
            <person name="Yandava C."/>
            <person name="Haas B."/>
            <person name="Nusbaum C."/>
            <person name="Birren B."/>
        </authorList>
    </citation>
    <scope>NUCLEOTIDE SEQUENCE</scope>
    <source>
        <strain evidence="4">R3-111a-1</strain>
    </source>
</reference>
<reference evidence="5" key="5">
    <citation type="submission" date="2018-04" db="UniProtKB">
        <authorList>
            <consortium name="EnsemblFungi"/>
        </authorList>
    </citation>
    <scope>IDENTIFICATION</scope>
    <source>
        <strain evidence="5">R3-111a-1</strain>
    </source>
</reference>
<dbReference type="RefSeq" id="XP_009229795.1">
    <property type="nucleotide sequence ID" value="XM_009231531.1"/>
</dbReference>
<dbReference type="HOGENOM" id="CLU_037162_9_0_1"/>
<dbReference type="CDD" id="cd04678">
    <property type="entry name" value="NUDIX_MTH2_Nudt15"/>
    <property type="match status" value="1"/>
</dbReference>
<dbReference type="FunFam" id="3.90.79.10:FF:000060">
    <property type="entry name" value="Nudix hydrolase 1"/>
    <property type="match status" value="1"/>
</dbReference>
<keyword evidence="1 2" id="KW-0378">Hydrolase</keyword>
<dbReference type="Pfam" id="PF00293">
    <property type="entry name" value="NUDIX"/>
    <property type="match status" value="1"/>
</dbReference>
<dbReference type="eggNOG" id="ENOG502S3YT">
    <property type="taxonomic scope" value="Eukaryota"/>
</dbReference>
<dbReference type="PANTHER" id="PTHR16099">
    <property type="entry name" value="8-OXO-DGTP DIPHOSPHATES NUDT15"/>
    <property type="match status" value="1"/>
</dbReference>
<dbReference type="GO" id="GO:0035539">
    <property type="term" value="F:8-oxo-7,8-dihydrodeoxyguanosine triphosphate pyrophosphatase activity"/>
    <property type="evidence" value="ECO:0007669"/>
    <property type="project" value="TreeGrafter"/>
</dbReference>
<dbReference type="VEuPathDB" id="FungiDB:GGTG_13614"/>
<dbReference type="InterPro" id="IPR000086">
    <property type="entry name" value="NUDIX_hydrolase_dom"/>
</dbReference>
<dbReference type="Gene3D" id="3.90.79.10">
    <property type="entry name" value="Nucleoside Triphosphate Pyrophosphohydrolase"/>
    <property type="match status" value="1"/>
</dbReference>
<dbReference type="GO" id="GO:0006203">
    <property type="term" value="P:dGTP catabolic process"/>
    <property type="evidence" value="ECO:0007669"/>
    <property type="project" value="TreeGrafter"/>
</dbReference>